<dbReference type="InterPro" id="IPR029063">
    <property type="entry name" value="SAM-dependent_MTases_sf"/>
</dbReference>
<dbReference type="RefSeq" id="WP_015933648.1">
    <property type="nucleotide sequence ID" value="NC_011894.1"/>
</dbReference>
<dbReference type="InterPro" id="IPR007757">
    <property type="entry name" value="MT-A70-like"/>
</dbReference>
<proteinExistence type="inferred from homology"/>
<comment type="similarity">
    <text evidence="1">Belongs to the MT-A70-like family.</text>
</comment>
<dbReference type="eggNOG" id="COG4725">
    <property type="taxonomic scope" value="Bacteria"/>
</dbReference>
<keyword evidence="3" id="KW-1185">Reference proteome</keyword>
<organism evidence="2 3">
    <name type="scientific">Methylobacterium nodulans (strain LMG 21967 / CNCM I-2342 / ORS 2060)</name>
    <dbReference type="NCBI Taxonomy" id="460265"/>
    <lineage>
        <taxon>Bacteria</taxon>
        <taxon>Pseudomonadati</taxon>
        <taxon>Pseudomonadota</taxon>
        <taxon>Alphaproteobacteria</taxon>
        <taxon>Hyphomicrobiales</taxon>
        <taxon>Methylobacteriaceae</taxon>
        <taxon>Methylobacterium</taxon>
    </lineage>
</organism>
<accession>B8ILW5</accession>
<gene>
    <name evidence="2" type="ordered locus">Mnod_7351</name>
</gene>
<dbReference type="Proteomes" id="UP000008207">
    <property type="component" value="Chromosome"/>
</dbReference>
<dbReference type="HOGENOM" id="CLU_1935580_0_0_5"/>
<protein>
    <submittedName>
        <fullName evidence="2">MT-A70 family protein</fullName>
    </submittedName>
</protein>
<reference evidence="2 3" key="1">
    <citation type="submission" date="2009-01" db="EMBL/GenBank/DDBJ databases">
        <title>Complete sequence of chromosome of Methylobacterium nodulans ORS 2060.</title>
        <authorList>
            <consortium name="US DOE Joint Genome Institute"/>
            <person name="Lucas S."/>
            <person name="Copeland A."/>
            <person name="Lapidus A."/>
            <person name="Glavina del Rio T."/>
            <person name="Dalin E."/>
            <person name="Tice H."/>
            <person name="Bruce D."/>
            <person name="Goodwin L."/>
            <person name="Pitluck S."/>
            <person name="Sims D."/>
            <person name="Brettin T."/>
            <person name="Detter J.C."/>
            <person name="Han C."/>
            <person name="Larimer F."/>
            <person name="Land M."/>
            <person name="Hauser L."/>
            <person name="Kyrpides N."/>
            <person name="Ivanova N."/>
            <person name="Marx C.J."/>
            <person name="Richardson P."/>
        </authorList>
    </citation>
    <scope>NUCLEOTIDE SEQUENCE [LARGE SCALE GENOMIC DNA]</scope>
    <source>
        <strain evidence="3">LMG 21967 / CNCM I-2342 / ORS 2060</strain>
    </source>
</reference>
<dbReference type="KEGG" id="mno:Mnod_7351"/>
<evidence type="ECO:0000313" key="3">
    <source>
        <dbReference type="Proteomes" id="UP000008207"/>
    </source>
</evidence>
<dbReference type="Pfam" id="PF05063">
    <property type="entry name" value="MT-A70"/>
    <property type="match status" value="1"/>
</dbReference>
<dbReference type="AlphaFoldDB" id="B8ILW5"/>
<evidence type="ECO:0000256" key="1">
    <source>
        <dbReference type="PROSITE-ProRule" id="PRU00489"/>
    </source>
</evidence>
<evidence type="ECO:0000313" key="2">
    <source>
        <dbReference type="EMBL" id="ACL62090.1"/>
    </source>
</evidence>
<dbReference type="PROSITE" id="PS51143">
    <property type="entry name" value="MT_A70"/>
    <property type="match status" value="1"/>
</dbReference>
<dbReference type="SUPFAM" id="SSF53335">
    <property type="entry name" value="S-adenosyl-L-methionine-dependent methyltransferases"/>
    <property type="match status" value="1"/>
</dbReference>
<dbReference type="STRING" id="460265.Mnod_7351"/>
<sequence length="130" mass="14852">MAEWADERCHLYLWVTNNALAVALPLLAQWGFAYKAVHTWTKPELGRGKYFRNTTEHVLFGVRGTVGTRSAGMATPTHHAWPVGEHSEKPEGFYDLVRRCSYPPFGEAFQRQARPDFVNLFRDVSREAAE</sequence>
<dbReference type="EMBL" id="CP001349">
    <property type="protein sequence ID" value="ACL62090.1"/>
    <property type="molecule type" value="Genomic_DNA"/>
</dbReference>
<name>B8ILW5_METNO</name>